<feature type="compositionally biased region" description="Polar residues" evidence="5">
    <location>
        <begin position="1990"/>
        <end position="2000"/>
    </location>
</feature>
<evidence type="ECO:0000259" key="6">
    <source>
        <dbReference type="Pfam" id="PF25785"/>
    </source>
</evidence>
<dbReference type="EMBL" id="JADGJW010000367">
    <property type="protein sequence ID" value="KAJ3218714.1"/>
    <property type="molecule type" value="Genomic_DNA"/>
</dbReference>
<feature type="region of interest" description="Disordered" evidence="5">
    <location>
        <begin position="2022"/>
        <end position="2054"/>
    </location>
</feature>
<feature type="compositionally biased region" description="Low complexity" evidence="5">
    <location>
        <begin position="1474"/>
        <end position="1484"/>
    </location>
</feature>
<feature type="compositionally biased region" description="Low complexity" evidence="5">
    <location>
        <begin position="1863"/>
        <end position="1875"/>
    </location>
</feature>
<feature type="coiled-coil region" evidence="4">
    <location>
        <begin position="613"/>
        <end position="675"/>
    </location>
</feature>
<dbReference type="InterPro" id="IPR057974">
    <property type="entry name" value="NUA/TPR/MLP1-2-like_dom"/>
</dbReference>
<dbReference type="Gene3D" id="1.10.287.1490">
    <property type="match status" value="1"/>
</dbReference>
<feature type="coiled-coil region" evidence="4">
    <location>
        <begin position="1023"/>
        <end position="1082"/>
    </location>
</feature>
<sequence>EIRKQNETLLLELETIKAENQRLEIEFEQRAHTQLKEKNSLKFEVEALKKDFQLEEKRLKEKETKIELITSKMEVIKSINSTLKADVEKLNTKLKTSDALNHSLVLKLDRKNEENLTVISTNEKLTVEKNEVELKLKNVVDELRNVRLVNKENEYQLESTKVMLQQIKNDNDRLNTDNEELRREFNTYRTEKNDENIALKSELELKINENASNTLKLTELKRQVESLESRYQEVLQENQRIVEENLKKEKAFVDEMEKRKSLSDTFEEKCEDYYNRNKELGDIVDKCESENERLTLELTKLRNELEESESIRQKITEELEVLLNEDKAQKHSAPPGGFSASALAVSKNLTIHGRTLTEMYTEYNEMKANITVEKREVIRLRNILEEWHEKAKDMQPKYEMAVQELEGARNDNQRLIAELDAVYGERQTLNTELKQQKSKINSLITDLELSRKETNDVSRQVQVLLCELDKSEGGAGLDDKVFADEEDEVENVIQNRLVVFKSIPELQQKNKELRTSIRGLAKELTELREKQVDLEDTERQVQEAQKLITKLSENIKVQEFKVESYLRERNQWKAMYESRDSGRPITPPGQPSDVGNKWENLFNAKQAEYDKYREEIQANCNRYMKENNELKQTRLNLELQVTRLTQNLANQEQRYENLNEKIDGLNILNTRLSESDIKSTKRLAALEKHLFQIQSDTQMLQNLKLKADHELSNSQNLCESLRRDVAFYQTKAESTLLDIEKLKSSFDRAEGILKESNLRIAGENKKFSDRVTQLEDDLKIRKKELEDQIVENKNLSNLKEELIVAHQNKIEILNSDLAQTKQNLAVSKNNEENLTNRCKELQERIKAIEANAVTNSHKSTKEDHNIAVNSSDETPNSLKMELENLRKDLQEEKEKTLNYSNIAKECEKNYGEIVETHKQYVEVMEKSSSENTEKISQLKKEIQRLEECLRDFTIKLHTKEDELKDALKREELEKSHYELQLNNLRNSVDDLQKGKLLDSKQIENLGDKLKQSEENFSQQIKLHAETISNLDSLREKLNLVKEEKMALIESNKTFEFKISNLQVELSQRLKQFEAEKSEFNRSSTEISESGNPVVTNEQSIKELSQLYVTTKREITIALQKNEITLMEKEKLNIQKSELEKKIMKLESELNIEREKLLKSNSDDTQNKYYIEKLKLNEILTESNEQLRKQLEEYKLKFENEKEKYEKKKKEYQPLLENYNGAIAEIETYKLEVARLSGEVSFWENRVKDVLNNEKINPEVVEKLNKEVESLKNSKIELENLNSKLKKEIEELKLEKLNFENMIKSINAEKSKQQKDHMEVVKKFEAELVEAENKRKGIVAHSNEIGLKMKTRNDNLKAEKASLIQSKAFINLILATELEALKAESDAKVKELESQILNIQTEKSNLELRLKLFSSSKTVEVIKTLPELKTTTPAKTQPQPISPKKPVSPKKIPGSPKKLAGSPKTVDLNNIPDASSSGTSVGKESSITHNLMKSVSPTKLGAPTNSTTSVALKPVQAVISKEDVAINPKATTPNSFSFVKPVGAVNRNETVQATTVINTAVPTTAQSTVVSKLPAVVSKELQQVPKTSSLGLSNLSDSQTKNILSNALVEDQSESAKRKRDTAVSLVDSKLPGPLNNEDSVKRIKLNEKNDIPKSDIVAVTNSVNALEPKDVIMDEGAELGELIEEDASKIVEEKKLQVTSQNSVMNTFATASHTKLEIKETPEINKNKEPLIPVSEVKPVSDVKLIANNNKVQLENKNPPPTTLTLSKVMGAPKTFSPIAPLTAAPTPVPIQPPIIPLKSIQTPVKNTQLMTQPTKTPVNTGIAVSTSVPVIPIKNSPIANIKVDPGNNKVVPNAATVNPVTLPKATTPTATPKLSNVVTPRTPGPSLNTASSFAIPPPPSSSVTAAPLKNPNPSPVIKPSPSKPAADASKMSILKEKLKAQKAAFEARKREGLQKPVQEVSAPSLDSAVEEKRNNDEFSTTENERKVSQKFTAESSPSMNVKPATPKKAFVVNPVTPPTVADSSIPRVPTPLEPPQVPVRLPQQTARGGRGRGIMRGVAHRGATARRGGRGRGL</sequence>
<feature type="coiled-coil region" evidence="4">
    <location>
        <begin position="6"/>
        <end position="65"/>
    </location>
</feature>
<feature type="compositionally biased region" description="Pro residues" evidence="5">
    <location>
        <begin position="1911"/>
        <end position="1923"/>
    </location>
</feature>
<dbReference type="GO" id="GO:0006406">
    <property type="term" value="P:mRNA export from nucleus"/>
    <property type="evidence" value="ECO:0007669"/>
    <property type="project" value="TreeGrafter"/>
</dbReference>
<evidence type="ECO:0000256" key="4">
    <source>
        <dbReference type="SAM" id="Coils"/>
    </source>
</evidence>
<evidence type="ECO:0000256" key="5">
    <source>
        <dbReference type="SAM" id="MobiDB-lite"/>
    </source>
</evidence>
<reference evidence="7" key="1">
    <citation type="submission" date="2020-05" db="EMBL/GenBank/DDBJ databases">
        <title>Phylogenomic resolution of chytrid fungi.</title>
        <authorList>
            <person name="Stajich J.E."/>
            <person name="Amses K."/>
            <person name="Simmons R."/>
            <person name="Seto K."/>
            <person name="Myers J."/>
            <person name="Bonds A."/>
            <person name="Quandt C.A."/>
            <person name="Barry K."/>
            <person name="Liu P."/>
            <person name="Grigoriev I."/>
            <person name="Longcore J.E."/>
            <person name="James T.Y."/>
        </authorList>
    </citation>
    <scope>NUCLEOTIDE SEQUENCE</scope>
    <source>
        <strain evidence="7">JEL0476</strain>
    </source>
</reference>
<evidence type="ECO:0000256" key="3">
    <source>
        <dbReference type="ARBA" id="ARBA00023242"/>
    </source>
</evidence>
<feature type="coiled-coil region" evidence="4">
    <location>
        <begin position="398"/>
        <end position="453"/>
    </location>
</feature>
<feature type="coiled-coil region" evidence="4">
    <location>
        <begin position="875"/>
        <end position="902"/>
    </location>
</feature>
<dbReference type="PANTHER" id="PTHR18898">
    <property type="entry name" value="NUCLEOPROTEIN TPR-RELATED"/>
    <property type="match status" value="1"/>
</dbReference>
<gene>
    <name evidence="7" type="ORF">HK099_004947</name>
</gene>
<feature type="coiled-coil region" evidence="4">
    <location>
        <begin position="277"/>
        <end position="325"/>
    </location>
</feature>
<keyword evidence="8" id="KW-1185">Reference proteome</keyword>
<evidence type="ECO:0000313" key="7">
    <source>
        <dbReference type="EMBL" id="KAJ3218714.1"/>
    </source>
</evidence>
<comment type="caution">
    <text evidence="7">The sequence shown here is derived from an EMBL/GenBank/DDBJ whole genome shotgun (WGS) entry which is preliminary data.</text>
</comment>
<evidence type="ECO:0000256" key="1">
    <source>
        <dbReference type="ARBA" id="ARBA00004123"/>
    </source>
</evidence>
<feature type="coiled-coil region" evidence="4">
    <location>
        <begin position="1121"/>
        <end position="1333"/>
    </location>
</feature>
<keyword evidence="2 4" id="KW-0175">Coiled coil</keyword>
<feature type="compositionally biased region" description="Basic and acidic residues" evidence="5">
    <location>
        <begin position="1970"/>
        <end position="1988"/>
    </location>
</feature>
<feature type="compositionally biased region" description="Low complexity" evidence="5">
    <location>
        <begin position="1429"/>
        <end position="1457"/>
    </location>
</feature>
<keyword evidence="3" id="KW-0539">Nucleus</keyword>
<evidence type="ECO:0000313" key="8">
    <source>
        <dbReference type="Proteomes" id="UP001211065"/>
    </source>
</evidence>
<feature type="coiled-coil region" evidence="4">
    <location>
        <begin position="1374"/>
        <end position="1408"/>
    </location>
</feature>
<organism evidence="7 8">
    <name type="scientific">Clydaea vesicula</name>
    <dbReference type="NCBI Taxonomy" id="447962"/>
    <lineage>
        <taxon>Eukaryota</taxon>
        <taxon>Fungi</taxon>
        <taxon>Fungi incertae sedis</taxon>
        <taxon>Chytridiomycota</taxon>
        <taxon>Chytridiomycota incertae sedis</taxon>
        <taxon>Chytridiomycetes</taxon>
        <taxon>Lobulomycetales</taxon>
        <taxon>Lobulomycetaceae</taxon>
        <taxon>Clydaea</taxon>
    </lineage>
</organism>
<dbReference type="Pfam" id="PF25785">
    <property type="entry name" value="TPR"/>
    <property type="match status" value="1"/>
</dbReference>
<dbReference type="GO" id="GO:0005643">
    <property type="term" value="C:nuclear pore"/>
    <property type="evidence" value="ECO:0007669"/>
    <property type="project" value="TreeGrafter"/>
</dbReference>
<comment type="subcellular location">
    <subcellularLocation>
        <location evidence="1">Nucleus</location>
    </subcellularLocation>
</comment>
<accession>A0AAD5TZR1</accession>
<dbReference type="PANTHER" id="PTHR18898:SF2">
    <property type="entry name" value="NUCLEOPROTEIN TPR"/>
    <property type="match status" value="1"/>
</dbReference>
<feature type="region of interest" description="Disordered" evidence="5">
    <location>
        <begin position="1429"/>
        <end position="1484"/>
    </location>
</feature>
<dbReference type="Gene3D" id="6.10.250.3110">
    <property type="match status" value="1"/>
</dbReference>
<feature type="coiled-coil region" evidence="4">
    <location>
        <begin position="122"/>
        <end position="244"/>
    </location>
</feature>
<protein>
    <recommendedName>
        <fullName evidence="6">NUA/TPR/MLP1-2-like domain-containing protein</fullName>
    </recommendedName>
</protein>
<feature type="region of interest" description="Disordered" evidence="5">
    <location>
        <begin position="1946"/>
        <end position="2005"/>
    </location>
</feature>
<dbReference type="GO" id="GO:0017056">
    <property type="term" value="F:structural constituent of nuclear pore"/>
    <property type="evidence" value="ECO:0007669"/>
    <property type="project" value="TreeGrafter"/>
</dbReference>
<feature type="coiled-coil region" evidence="4">
    <location>
        <begin position="928"/>
        <end position="994"/>
    </location>
</feature>
<evidence type="ECO:0000256" key="2">
    <source>
        <dbReference type="ARBA" id="ARBA00023054"/>
    </source>
</evidence>
<feature type="region of interest" description="Disordered" evidence="5">
    <location>
        <begin position="1863"/>
        <end position="1930"/>
    </location>
</feature>
<proteinExistence type="predicted"/>
<feature type="domain" description="NUA/TPR/MLP1-2-like" evidence="6">
    <location>
        <begin position="432"/>
        <end position="526"/>
    </location>
</feature>
<name>A0AAD5TZR1_9FUNG</name>
<feature type="coiled-coil region" evidence="4">
    <location>
        <begin position="768"/>
        <end position="851"/>
    </location>
</feature>
<feature type="compositionally biased region" description="Pro residues" evidence="5">
    <location>
        <begin position="2029"/>
        <end position="2038"/>
    </location>
</feature>
<feature type="coiled-coil region" evidence="4">
    <location>
        <begin position="503"/>
        <end position="554"/>
    </location>
</feature>
<dbReference type="Proteomes" id="UP001211065">
    <property type="component" value="Unassembled WGS sequence"/>
</dbReference>
<feature type="non-terminal residue" evidence="7">
    <location>
        <position position="1"/>
    </location>
</feature>